<organism evidence="14 15">
    <name type="scientific">Apatococcus fuscideae</name>
    <dbReference type="NCBI Taxonomy" id="2026836"/>
    <lineage>
        <taxon>Eukaryota</taxon>
        <taxon>Viridiplantae</taxon>
        <taxon>Chlorophyta</taxon>
        <taxon>core chlorophytes</taxon>
        <taxon>Trebouxiophyceae</taxon>
        <taxon>Chlorellales</taxon>
        <taxon>Chlorellaceae</taxon>
        <taxon>Apatococcus</taxon>
    </lineage>
</organism>
<comment type="similarity">
    <text evidence="2">Belongs to the GPC1 family.</text>
</comment>
<evidence type="ECO:0000256" key="10">
    <source>
        <dbReference type="ARBA" id="ARBA00023209"/>
    </source>
</evidence>
<dbReference type="AlphaFoldDB" id="A0AAW1T9A1"/>
<evidence type="ECO:0000256" key="4">
    <source>
        <dbReference type="ARBA" id="ARBA00022516"/>
    </source>
</evidence>
<evidence type="ECO:0000256" key="5">
    <source>
        <dbReference type="ARBA" id="ARBA00022679"/>
    </source>
</evidence>
<evidence type="ECO:0000256" key="8">
    <source>
        <dbReference type="ARBA" id="ARBA00023098"/>
    </source>
</evidence>
<evidence type="ECO:0000313" key="14">
    <source>
        <dbReference type="EMBL" id="KAK9865605.1"/>
    </source>
</evidence>
<evidence type="ECO:0000256" key="12">
    <source>
        <dbReference type="ARBA" id="ARBA00023315"/>
    </source>
</evidence>
<keyword evidence="9 13" id="KW-0472">Membrane</keyword>
<reference evidence="14 15" key="1">
    <citation type="journal article" date="2024" name="Nat. Commun.">
        <title>Phylogenomics reveals the evolutionary origins of lichenization in chlorophyte algae.</title>
        <authorList>
            <person name="Puginier C."/>
            <person name="Libourel C."/>
            <person name="Otte J."/>
            <person name="Skaloud P."/>
            <person name="Haon M."/>
            <person name="Grisel S."/>
            <person name="Petersen M."/>
            <person name="Berrin J.G."/>
            <person name="Delaux P.M."/>
            <person name="Dal Grande F."/>
            <person name="Keller J."/>
        </authorList>
    </citation>
    <scope>NUCLEOTIDE SEQUENCE [LARGE SCALE GENOMIC DNA]</scope>
    <source>
        <strain evidence="14 15">SAG 2523</strain>
    </source>
</reference>
<evidence type="ECO:0000256" key="9">
    <source>
        <dbReference type="ARBA" id="ARBA00023136"/>
    </source>
</evidence>
<proteinExistence type="inferred from homology"/>
<evidence type="ECO:0000256" key="6">
    <source>
        <dbReference type="ARBA" id="ARBA00022692"/>
    </source>
</evidence>
<keyword evidence="5" id="KW-0808">Transferase</keyword>
<keyword evidence="8" id="KW-0443">Lipid metabolism</keyword>
<keyword evidence="11" id="KW-1208">Phospholipid metabolism</keyword>
<evidence type="ECO:0000256" key="7">
    <source>
        <dbReference type="ARBA" id="ARBA00022989"/>
    </source>
</evidence>
<gene>
    <name evidence="14" type="ORF">WJX84_000677</name>
</gene>
<evidence type="ECO:0000256" key="11">
    <source>
        <dbReference type="ARBA" id="ARBA00023264"/>
    </source>
</evidence>
<evidence type="ECO:0000256" key="1">
    <source>
        <dbReference type="ARBA" id="ARBA00004141"/>
    </source>
</evidence>
<evidence type="ECO:0000256" key="3">
    <source>
        <dbReference type="ARBA" id="ARBA00019082"/>
    </source>
</evidence>
<name>A0AAW1T9A1_9CHLO</name>
<feature type="transmembrane region" description="Helical" evidence="13">
    <location>
        <begin position="95"/>
        <end position="119"/>
    </location>
</feature>
<dbReference type="PANTHER" id="PTHR31201:SF1">
    <property type="entry name" value="GLYCEROPHOSPHOCHOLINE ACYLTRANSFERASE 1"/>
    <property type="match status" value="1"/>
</dbReference>
<feature type="transmembrane region" description="Helical" evidence="13">
    <location>
        <begin position="190"/>
        <end position="210"/>
    </location>
</feature>
<comment type="subcellular location">
    <subcellularLocation>
        <location evidence="1">Membrane</location>
        <topology evidence="1">Multi-pass membrane protein</topology>
    </subcellularLocation>
</comment>
<keyword evidence="6 13" id="KW-0812">Transmembrane</keyword>
<dbReference type="EMBL" id="JALJOV010000233">
    <property type="protein sequence ID" value="KAK9865605.1"/>
    <property type="molecule type" value="Genomic_DNA"/>
</dbReference>
<dbReference type="PANTHER" id="PTHR31201">
    <property type="entry name" value="OS01G0585100 PROTEIN"/>
    <property type="match status" value="1"/>
</dbReference>
<evidence type="ECO:0000313" key="15">
    <source>
        <dbReference type="Proteomes" id="UP001485043"/>
    </source>
</evidence>
<dbReference type="InterPro" id="IPR021261">
    <property type="entry name" value="GPCAT"/>
</dbReference>
<keyword evidence="7 13" id="KW-1133">Transmembrane helix</keyword>
<keyword evidence="12" id="KW-0012">Acyltransferase</keyword>
<keyword evidence="15" id="KW-1185">Reference proteome</keyword>
<comment type="caution">
    <text evidence="14">The sequence shown here is derived from an EMBL/GenBank/DDBJ whole genome shotgun (WGS) entry which is preliminary data.</text>
</comment>
<dbReference type="Proteomes" id="UP001485043">
    <property type="component" value="Unassembled WGS sequence"/>
</dbReference>
<sequence length="230" mass="26502">MLEYCYFSNLLLLLEVWVAPRSSTLHKIVFAHLSGPLSWSIPAMRNSLVLHDLDKLTSLFMHMSPALVGWAVHWYPNQVRVPIDSWPAAQQEEWYTGTFFQLVILPMGPYLLWSVTYYLKIFVISREKVQQENYATLFKYMTKNKKALAARIVLRASPAYQPLLYMLMHLVLCQAATATAFIWWHSYWAHTAFLVACIGVSAWNGANYYFHVFAKRYLASVGAAPHPHQA</sequence>
<protein>
    <recommendedName>
        <fullName evidence="3">Glycerophosphocholine acyltransferase 1</fullName>
    </recommendedName>
</protein>
<keyword evidence="4" id="KW-0444">Lipid biosynthesis</keyword>
<feature type="transmembrane region" description="Helical" evidence="13">
    <location>
        <begin position="163"/>
        <end position="184"/>
    </location>
</feature>
<dbReference type="GO" id="GO:0016020">
    <property type="term" value="C:membrane"/>
    <property type="evidence" value="ECO:0007669"/>
    <property type="project" value="UniProtKB-SubCell"/>
</dbReference>
<dbReference type="GO" id="GO:0016746">
    <property type="term" value="F:acyltransferase activity"/>
    <property type="evidence" value="ECO:0007669"/>
    <property type="project" value="UniProtKB-KW"/>
</dbReference>
<keyword evidence="10" id="KW-0594">Phospholipid biosynthesis</keyword>
<evidence type="ECO:0000256" key="13">
    <source>
        <dbReference type="SAM" id="Phobius"/>
    </source>
</evidence>
<evidence type="ECO:0000256" key="2">
    <source>
        <dbReference type="ARBA" id="ARBA00006675"/>
    </source>
</evidence>
<dbReference type="Pfam" id="PF10998">
    <property type="entry name" value="DUF2838"/>
    <property type="match status" value="1"/>
</dbReference>
<dbReference type="GO" id="GO:0006656">
    <property type="term" value="P:phosphatidylcholine biosynthetic process"/>
    <property type="evidence" value="ECO:0007669"/>
    <property type="project" value="TreeGrafter"/>
</dbReference>
<accession>A0AAW1T9A1</accession>